<dbReference type="Proteomes" id="UP000327111">
    <property type="component" value="Unassembled WGS sequence"/>
</dbReference>
<accession>A0A5E7LA98</accession>
<dbReference type="Gene3D" id="1.10.238.10">
    <property type="entry name" value="EF-hand"/>
    <property type="match status" value="1"/>
</dbReference>
<dbReference type="AlphaFoldDB" id="A0A5E7LA98"/>
<feature type="domain" description="EF-hand" evidence="1">
    <location>
        <begin position="91"/>
        <end position="126"/>
    </location>
</feature>
<dbReference type="InterPro" id="IPR002048">
    <property type="entry name" value="EF_hand_dom"/>
</dbReference>
<dbReference type="EMBL" id="CABVIF010000006">
    <property type="protein sequence ID" value="VVP10559.1"/>
    <property type="molecule type" value="Genomic_DNA"/>
</dbReference>
<evidence type="ECO:0000313" key="2">
    <source>
        <dbReference type="EMBL" id="VVP10559.1"/>
    </source>
</evidence>
<dbReference type="GO" id="GO:0005509">
    <property type="term" value="F:calcium ion binding"/>
    <property type="evidence" value="ECO:0007669"/>
    <property type="project" value="InterPro"/>
</dbReference>
<dbReference type="PROSITE" id="PS00018">
    <property type="entry name" value="EF_HAND_1"/>
    <property type="match status" value="1"/>
</dbReference>
<dbReference type="PROSITE" id="PS50222">
    <property type="entry name" value="EF_HAND_2"/>
    <property type="match status" value="1"/>
</dbReference>
<reference evidence="2 3" key="1">
    <citation type="submission" date="2019-09" db="EMBL/GenBank/DDBJ databases">
        <authorList>
            <person name="Chandra G."/>
            <person name="Truman W A."/>
        </authorList>
    </citation>
    <scope>NUCLEOTIDE SEQUENCE [LARGE SCALE GENOMIC DNA]</scope>
    <source>
        <strain evidence="2">PS854</strain>
    </source>
</reference>
<dbReference type="InterPro" id="IPR011992">
    <property type="entry name" value="EF-hand-dom_pair"/>
</dbReference>
<evidence type="ECO:0000259" key="1">
    <source>
        <dbReference type="PROSITE" id="PS50222"/>
    </source>
</evidence>
<sequence length="171" mass="18384">MTLSEAAKNPASQVDAEKFPGLAAYARGEKNITLTVEEGNEGVRLGIIKVGVDKSSMPLSEAWAPQLFVQAGGGKDLDRSRFVKQLNRAGVSDANAQIMFKTFDKSGDGSLSLDEYYAGIKSGGSQNTELFQRLIDTYTRNADGSVNDTATNQFLAQGLAVATAFWSRHND</sequence>
<protein>
    <recommendedName>
        <fullName evidence="1">EF-hand domain-containing protein</fullName>
    </recommendedName>
</protein>
<dbReference type="SUPFAM" id="SSF47473">
    <property type="entry name" value="EF-hand"/>
    <property type="match status" value="1"/>
</dbReference>
<name>A0A5E7LA98_PSEFL</name>
<gene>
    <name evidence="2" type="ORF">PS854_03275</name>
</gene>
<evidence type="ECO:0000313" key="3">
    <source>
        <dbReference type="Proteomes" id="UP000327111"/>
    </source>
</evidence>
<proteinExistence type="predicted"/>
<dbReference type="InterPro" id="IPR018247">
    <property type="entry name" value="EF_Hand_1_Ca_BS"/>
</dbReference>
<organism evidence="2 3">
    <name type="scientific">Pseudomonas fluorescens</name>
    <dbReference type="NCBI Taxonomy" id="294"/>
    <lineage>
        <taxon>Bacteria</taxon>
        <taxon>Pseudomonadati</taxon>
        <taxon>Pseudomonadota</taxon>
        <taxon>Gammaproteobacteria</taxon>
        <taxon>Pseudomonadales</taxon>
        <taxon>Pseudomonadaceae</taxon>
        <taxon>Pseudomonas</taxon>
    </lineage>
</organism>
<dbReference type="CDD" id="cd00051">
    <property type="entry name" value="EFh"/>
    <property type="match status" value="1"/>
</dbReference>